<feature type="non-terminal residue" evidence="2">
    <location>
        <position position="1"/>
    </location>
</feature>
<evidence type="ECO:0000313" key="3">
    <source>
        <dbReference type="Proteomes" id="UP001434883"/>
    </source>
</evidence>
<feature type="domain" description="UGGT thioredoxin-like" evidence="1">
    <location>
        <begin position="2"/>
        <end position="59"/>
    </location>
</feature>
<evidence type="ECO:0000313" key="2">
    <source>
        <dbReference type="EMBL" id="MEQ2201626.1"/>
    </source>
</evidence>
<dbReference type="Pfam" id="PF18400">
    <property type="entry name" value="Thioredoxin_12"/>
    <property type="match status" value="1"/>
</dbReference>
<organism evidence="2 3">
    <name type="scientific">Xenoophorus captivus</name>
    <dbReference type="NCBI Taxonomy" id="1517983"/>
    <lineage>
        <taxon>Eukaryota</taxon>
        <taxon>Metazoa</taxon>
        <taxon>Chordata</taxon>
        <taxon>Craniata</taxon>
        <taxon>Vertebrata</taxon>
        <taxon>Euteleostomi</taxon>
        <taxon>Actinopterygii</taxon>
        <taxon>Neopterygii</taxon>
        <taxon>Teleostei</taxon>
        <taxon>Neoteleostei</taxon>
        <taxon>Acanthomorphata</taxon>
        <taxon>Ovalentaria</taxon>
        <taxon>Atherinomorphae</taxon>
        <taxon>Cyprinodontiformes</taxon>
        <taxon>Goodeidae</taxon>
        <taxon>Xenoophorus</taxon>
    </lineage>
</organism>
<dbReference type="PANTHER" id="PTHR11226">
    <property type="entry name" value="UDP-GLUCOSE GLYCOPROTEIN:GLUCOSYLTRANSFERASE"/>
    <property type="match status" value="1"/>
</dbReference>
<sequence length="134" mass="14999">PKPYLYKNDHTYPGVNKTDVPVVILYAEIGTKKFNSFHKVLSEKAEEGALVYVLRHFVAVRYGVELAIKSTEYKAVDDTEVKGELVAYRTVCTISCRVYANLGPACHFVDSKTVINAAEDNNDEVQGFFFGTLK</sequence>
<protein>
    <recommendedName>
        <fullName evidence="1">UGGT thioredoxin-like domain-containing protein</fullName>
    </recommendedName>
</protein>
<dbReference type="PANTHER" id="PTHR11226:SF1">
    <property type="entry name" value="UDP-GLUCOSE:GLYCOPROTEIN GLUCOSYLTRANSFERASE 2"/>
    <property type="match status" value="1"/>
</dbReference>
<dbReference type="Proteomes" id="UP001434883">
    <property type="component" value="Unassembled WGS sequence"/>
</dbReference>
<accession>A0ABV0R0R4</accession>
<dbReference type="InterPro" id="IPR009448">
    <property type="entry name" value="UDP-g_GGtrans"/>
</dbReference>
<gene>
    <name evidence="2" type="ORF">XENOCAPTIV_015281</name>
</gene>
<proteinExistence type="predicted"/>
<dbReference type="InterPro" id="IPR040693">
    <property type="entry name" value="UGGT_TRXL_1"/>
</dbReference>
<evidence type="ECO:0000259" key="1">
    <source>
        <dbReference type="Pfam" id="PF18400"/>
    </source>
</evidence>
<reference evidence="2 3" key="1">
    <citation type="submission" date="2021-06" db="EMBL/GenBank/DDBJ databases">
        <authorList>
            <person name="Palmer J.M."/>
        </authorList>
    </citation>
    <scope>NUCLEOTIDE SEQUENCE [LARGE SCALE GENOMIC DNA]</scope>
    <source>
        <strain evidence="2 3">XC_2019</strain>
        <tissue evidence="2">Muscle</tissue>
    </source>
</reference>
<keyword evidence="3" id="KW-1185">Reference proteome</keyword>
<dbReference type="EMBL" id="JAHRIN010028371">
    <property type="protein sequence ID" value="MEQ2201626.1"/>
    <property type="molecule type" value="Genomic_DNA"/>
</dbReference>
<name>A0ABV0R0R4_9TELE</name>
<comment type="caution">
    <text evidence="2">The sequence shown here is derived from an EMBL/GenBank/DDBJ whole genome shotgun (WGS) entry which is preliminary data.</text>
</comment>